<evidence type="ECO:0000256" key="1">
    <source>
        <dbReference type="SAM" id="MobiDB-lite"/>
    </source>
</evidence>
<feature type="region of interest" description="Disordered" evidence="1">
    <location>
        <begin position="82"/>
        <end position="123"/>
    </location>
</feature>
<organism evidence="2 3">
    <name type="scientific">Liparis tanakae</name>
    <name type="common">Tanaka's snailfish</name>
    <dbReference type="NCBI Taxonomy" id="230148"/>
    <lineage>
        <taxon>Eukaryota</taxon>
        <taxon>Metazoa</taxon>
        <taxon>Chordata</taxon>
        <taxon>Craniata</taxon>
        <taxon>Vertebrata</taxon>
        <taxon>Euteleostomi</taxon>
        <taxon>Actinopterygii</taxon>
        <taxon>Neopterygii</taxon>
        <taxon>Teleostei</taxon>
        <taxon>Neoteleostei</taxon>
        <taxon>Acanthomorphata</taxon>
        <taxon>Eupercaria</taxon>
        <taxon>Perciformes</taxon>
        <taxon>Cottioidei</taxon>
        <taxon>Cottales</taxon>
        <taxon>Liparidae</taxon>
        <taxon>Liparis</taxon>
    </lineage>
</organism>
<sequence>MSEGSGVSRVGWIMDSRLGRRGRYLREANVRRVNSPAAVSKQAAVERQPYAAELVLGPLERILREKAVDAPWRRTGRRNGVKRVHENYASAGDFTSQYGGSPKAETKQKDDPRSPNTTESLSD</sequence>
<dbReference type="EMBL" id="SRLO01000469">
    <property type="protein sequence ID" value="TNN54994.1"/>
    <property type="molecule type" value="Genomic_DNA"/>
</dbReference>
<keyword evidence="3" id="KW-1185">Reference proteome</keyword>
<comment type="caution">
    <text evidence="2">The sequence shown here is derived from an EMBL/GenBank/DDBJ whole genome shotgun (WGS) entry which is preliminary data.</text>
</comment>
<dbReference type="Proteomes" id="UP000314294">
    <property type="component" value="Unassembled WGS sequence"/>
</dbReference>
<gene>
    <name evidence="2" type="ORF">EYF80_034781</name>
</gene>
<evidence type="ECO:0000313" key="3">
    <source>
        <dbReference type="Proteomes" id="UP000314294"/>
    </source>
</evidence>
<protein>
    <submittedName>
        <fullName evidence="2">Uncharacterized protein</fullName>
    </submittedName>
</protein>
<dbReference type="AlphaFoldDB" id="A0A4Z2GQJ7"/>
<name>A0A4Z2GQJ7_9TELE</name>
<proteinExistence type="predicted"/>
<evidence type="ECO:0000313" key="2">
    <source>
        <dbReference type="EMBL" id="TNN54994.1"/>
    </source>
</evidence>
<accession>A0A4Z2GQJ7</accession>
<feature type="compositionally biased region" description="Polar residues" evidence="1">
    <location>
        <begin position="114"/>
        <end position="123"/>
    </location>
</feature>
<reference evidence="2 3" key="1">
    <citation type="submission" date="2019-03" db="EMBL/GenBank/DDBJ databases">
        <title>First draft genome of Liparis tanakae, snailfish: a comprehensive survey of snailfish specific genes.</title>
        <authorList>
            <person name="Kim W."/>
            <person name="Song I."/>
            <person name="Jeong J.-H."/>
            <person name="Kim D."/>
            <person name="Kim S."/>
            <person name="Ryu S."/>
            <person name="Song J.Y."/>
            <person name="Lee S.K."/>
        </authorList>
    </citation>
    <scope>NUCLEOTIDE SEQUENCE [LARGE SCALE GENOMIC DNA]</scope>
    <source>
        <tissue evidence="2">Muscle</tissue>
    </source>
</reference>
<feature type="compositionally biased region" description="Basic and acidic residues" evidence="1">
    <location>
        <begin position="104"/>
        <end position="113"/>
    </location>
</feature>